<dbReference type="InterPro" id="IPR037053">
    <property type="entry name" value="Phage_tail_collar_dom_sf"/>
</dbReference>
<keyword evidence="3" id="KW-1185">Reference proteome</keyword>
<dbReference type="SUPFAM" id="SSF88874">
    <property type="entry name" value="Receptor-binding domain of short tail fibre protein gp12"/>
    <property type="match status" value="1"/>
</dbReference>
<name>A0ABW9YS25_9GAMM</name>
<dbReference type="InterPro" id="IPR011083">
    <property type="entry name" value="Phage_tail_collar_dom"/>
</dbReference>
<gene>
    <name evidence="2" type="ORF">EIZ48_27010</name>
</gene>
<evidence type="ECO:0000259" key="1">
    <source>
        <dbReference type="Pfam" id="PF07484"/>
    </source>
</evidence>
<feature type="domain" description="Phage tail collar" evidence="1">
    <location>
        <begin position="7"/>
        <end position="63"/>
    </location>
</feature>
<evidence type="ECO:0000313" key="3">
    <source>
        <dbReference type="Proteomes" id="UP000738517"/>
    </source>
</evidence>
<accession>A0ABW9YS25</accession>
<sequence>MATPFYGEVKMFGFNWPPKDWALCNGDSVSINQNTALFSLLGTIYGGDGRTSFNLPDLCGRVPVHEGNGYVAGQFYGFESIALNLNELPAHSHVVKATSDDGAKIPSYEAAYFATSLDYRQNPPVQTNCYAPVSNLASLAGDTVSAVGGNQAHSNMQPSLVMSFCIALTGVYPSRN</sequence>
<organism evidence="2 3">
    <name type="scientific">Photobacterium alginatilyticum</name>
    <dbReference type="NCBI Taxonomy" id="1775171"/>
    <lineage>
        <taxon>Bacteria</taxon>
        <taxon>Pseudomonadati</taxon>
        <taxon>Pseudomonadota</taxon>
        <taxon>Gammaproteobacteria</taxon>
        <taxon>Vibrionales</taxon>
        <taxon>Vibrionaceae</taxon>
        <taxon>Photobacterium</taxon>
    </lineage>
</organism>
<proteinExistence type="predicted"/>
<dbReference type="Proteomes" id="UP000738517">
    <property type="component" value="Unassembled WGS sequence"/>
</dbReference>
<reference evidence="2 3" key="1">
    <citation type="journal article" date="2017" name="Int. J. Syst. Evol. Microbiol.">
        <title>Photobacterium alginatilyticum sp. nov., a marine bacterium isolated from bottom seawater.</title>
        <authorList>
            <person name="Wang X."/>
            <person name="Wang Y."/>
            <person name="Yang X."/>
            <person name="Sun H."/>
            <person name="Li B."/>
            <person name="Zhang X.H."/>
        </authorList>
    </citation>
    <scope>NUCLEOTIDE SEQUENCE [LARGE SCALE GENOMIC DNA]</scope>
    <source>
        <strain evidence="2 3">P03D4</strain>
    </source>
</reference>
<dbReference type="Pfam" id="PF07484">
    <property type="entry name" value="Collar"/>
    <property type="match status" value="1"/>
</dbReference>
<dbReference type="Gene3D" id="3.90.1340.10">
    <property type="entry name" value="Phage tail collar domain"/>
    <property type="match status" value="1"/>
</dbReference>
<comment type="caution">
    <text evidence="2">The sequence shown here is derived from an EMBL/GenBank/DDBJ whole genome shotgun (WGS) entry which is preliminary data.</text>
</comment>
<dbReference type="EMBL" id="RSEJ01000049">
    <property type="protein sequence ID" value="NBI56155.1"/>
    <property type="molecule type" value="Genomic_DNA"/>
</dbReference>
<dbReference type="RefSeq" id="WP_160658350.1">
    <property type="nucleotide sequence ID" value="NZ_RSEJ01000049.1"/>
</dbReference>
<evidence type="ECO:0000313" key="2">
    <source>
        <dbReference type="EMBL" id="NBI56155.1"/>
    </source>
</evidence>
<protein>
    <submittedName>
        <fullName evidence="2">Phage tail protein</fullName>
    </submittedName>
</protein>